<accession>A0A9P9BTS1</accession>
<dbReference type="EMBL" id="JAGTJQ010000002">
    <property type="protein sequence ID" value="KAH7037272.1"/>
    <property type="molecule type" value="Genomic_DNA"/>
</dbReference>
<feature type="compositionally biased region" description="Low complexity" evidence="1">
    <location>
        <begin position="442"/>
        <end position="455"/>
    </location>
</feature>
<feature type="compositionally biased region" description="Polar residues" evidence="1">
    <location>
        <begin position="188"/>
        <end position="218"/>
    </location>
</feature>
<feature type="compositionally biased region" description="Polar residues" evidence="1">
    <location>
        <begin position="96"/>
        <end position="114"/>
    </location>
</feature>
<feature type="compositionally biased region" description="Basic and acidic residues" evidence="1">
    <location>
        <begin position="175"/>
        <end position="184"/>
    </location>
</feature>
<dbReference type="RefSeq" id="XP_046016393.1">
    <property type="nucleotide sequence ID" value="XM_046156355.1"/>
</dbReference>
<feature type="region of interest" description="Disordered" evidence="1">
    <location>
        <begin position="418"/>
        <end position="595"/>
    </location>
</feature>
<evidence type="ECO:0000313" key="2">
    <source>
        <dbReference type="EMBL" id="KAH7037272.1"/>
    </source>
</evidence>
<reference evidence="2" key="1">
    <citation type="journal article" date="2021" name="Nat. Commun.">
        <title>Genetic determinants of endophytism in the Arabidopsis root mycobiome.</title>
        <authorList>
            <person name="Mesny F."/>
            <person name="Miyauchi S."/>
            <person name="Thiergart T."/>
            <person name="Pickel B."/>
            <person name="Atanasova L."/>
            <person name="Karlsson M."/>
            <person name="Huettel B."/>
            <person name="Barry K.W."/>
            <person name="Haridas S."/>
            <person name="Chen C."/>
            <person name="Bauer D."/>
            <person name="Andreopoulos W."/>
            <person name="Pangilinan J."/>
            <person name="LaButti K."/>
            <person name="Riley R."/>
            <person name="Lipzen A."/>
            <person name="Clum A."/>
            <person name="Drula E."/>
            <person name="Henrissat B."/>
            <person name="Kohler A."/>
            <person name="Grigoriev I.V."/>
            <person name="Martin F.M."/>
            <person name="Hacquard S."/>
        </authorList>
    </citation>
    <scope>NUCLEOTIDE SEQUENCE</scope>
    <source>
        <strain evidence="2">MPI-CAGE-CH-0230</strain>
    </source>
</reference>
<feature type="compositionally biased region" description="Low complexity" evidence="1">
    <location>
        <begin position="136"/>
        <end position="152"/>
    </location>
</feature>
<feature type="region of interest" description="Disordered" evidence="1">
    <location>
        <begin position="1"/>
        <end position="54"/>
    </location>
</feature>
<comment type="caution">
    <text evidence="2">The sequence shown here is derived from an EMBL/GenBank/DDBJ whole genome shotgun (WGS) entry which is preliminary data.</text>
</comment>
<sequence>MVSLFGMKLGGEKKKARSRSRGAKEAPPKDEDLPAVPRGIFSSARPGSSQSQKFFSRKSKFFPYGAGADGALSMANLPRPKADDESPLPSPAFLRPTTSNPNLNTSWKGGSTTSLAAPTRPKIPPPPLDLLSAPQSTPGTTTGTGTKTPKSPLGAYELTLNLPSERLSLFGDFDEMLRPPEPLRIKKQSPTTSKFPDSTQQMTKPPSPPVSVQASTADDASIPERPSRVGQESLERSLRRVDSNQTYGSRKELESPIDPAASDVFALPTPPMSVARSSDERPSTGASNQWGEPVIQNVRGKRDTMIVKPTRRMSFQKYVEDFSKGLLPLSDEPAPAIPAMSSKRAERPAPLNLNIRNDVAIQAAPRSAPLGLSQRPLLAQIDNNPRPPAAAAAPPLSAGIPYSRPAHPYTSKVYRPSADEYGCFPEDGQDDLEEDRPPTPDSPLLPLSGPLASPLIRPDVEEESEDPLERMRNFRFPAVKPDENTLTPRYRPPSSIRESFHTADWPLPSPVHPPKEVVPVSPRLPDAQPDAQVRSFSRPWTPKKDTTPLSLHDSPESFHSSVTRPHIASQVAKSGQNPQPQSPVANGFDSKGGFF</sequence>
<dbReference type="GeneID" id="70185901"/>
<organism evidence="2 3">
    <name type="scientific">Microdochium trichocladiopsis</name>
    <dbReference type="NCBI Taxonomy" id="1682393"/>
    <lineage>
        <taxon>Eukaryota</taxon>
        <taxon>Fungi</taxon>
        <taxon>Dikarya</taxon>
        <taxon>Ascomycota</taxon>
        <taxon>Pezizomycotina</taxon>
        <taxon>Sordariomycetes</taxon>
        <taxon>Xylariomycetidae</taxon>
        <taxon>Xylariales</taxon>
        <taxon>Microdochiaceae</taxon>
        <taxon>Microdochium</taxon>
    </lineage>
</organism>
<evidence type="ECO:0000256" key="1">
    <source>
        <dbReference type="SAM" id="MobiDB-lite"/>
    </source>
</evidence>
<protein>
    <submittedName>
        <fullName evidence="2">Uncharacterized protein</fullName>
    </submittedName>
</protein>
<name>A0A9P9BTS1_9PEZI</name>
<dbReference type="AlphaFoldDB" id="A0A9P9BTS1"/>
<dbReference type="Proteomes" id="UP000756346">
    <property type="component" value="Unassembled WGS sequence"/>
</dbReference>
<keyword evidence="3" id="KW-1185">Reference proteome</keyword>
<feature type="compositionally biased region" description="Polar residues" evidence="1">
    <location>
        <begin position="571"/>
        <end position="584"/>
    </location>
</feature>
<feature type="compositionally biased region" description="Basic and acidic residues" evidence="1">
    <location>
        <begin position="233"/>
        <end position="242"/>
    </location>
</feature>
<evidence type="ECO:0000313" key="3">
    <source>
        <dbReference type="Proteomes" id="UP000756346"/>
    </source>
</evidence>
<feature type="compositionally biased region" description="Basic and acidic residues" evidence="1">
    <location>
        <begin position="22"/>
        <end position="32"/>
    </location>
</feature>
<dbReference type="OrthoDB" id="5234071at2759"/>
<proteinExistence type="predicted"/>
<feature type="region of interest" description="Disordered" evidence="1">
    <location>
        <begin position="69"/>
        <end position="158"/>
    </location>
</feature>
<gene>
    <name evidence="2" type="ORF">B0I36DRAFT_345415</name>
</gene>
<feature type="region of interest" description="Disordered" evidence="1">
    <location>
        <begin position="171"/>
        <end position="303"/>
    </location>
</feature>